<keyword evidence="1" id="KW-1133">Transmembrane helix</keyword>
<evidence type="ECO:0000313" key="3">
    <source>
        <dbReference type="Proteomes" id="UP000178303"/>
    </source>
</evidence>
<feature type="transmembrane region" description="Helical" evidence="1">
    <location>
        <begin position="78"/>
        <end position="100"/>
    </location>
</feature>
<organism evidence="2 3">
    <name type="scientific">Candidatus Wolfebacteria bacterium GWA1_42_9</name>
    <dbReference type="NCBI Taxonomy" id="1802553"/>
    <lineage>
        <taxon>Bacteria</taxon>
        <taxon>Candidatus Wolfeibacteriota</taxon>
    </lineage>
</organism>
<keyword evidence="1" id="KW-0812">Transmembrane</keyword>
<comment type="caution">
    <text evidence="2">The sequence shown here is derived from an EMBL/GenBank/DDBJ whole genome shotgun (WGS) entry which is preliminary data.</text>
</comment>
<protein>
    <submittedName>
        <fullName evidence="2">Uncharacterized protein</fullName>
    </submittedName>
</protein>
<sequence length="102" mass="11585">MKKDGASIIVFDYCEDCFQEMAGKKYTMMMENYMNHMSSTGDQQHGVRLLPHPALPLPTFQKFKFKDIFVHDNGVPTLFSGTLFIGILITLSLVIGLCFLEM</sequence>
<accession>A0A1F8DLK5</accession>
<keyword evidence="1" id="KW-0472">Membrane</keyword>
<gene>
    <name evidence="2" type="ORF">A2108_00880</name>
</gene>
<reference evidence="2 3" key="1">
    <citation type="journal article" date="2016" name="Nat. Commun.">
        <title>Thousands of microbial genomes shed light on interconnected biogeochemical processes in an aquifer system.</title>
        <authorList>
            <person name="Anantharaman K."/>
            <person name="Brown C.T."/>
            <person name="Hug L.A."/>
            <person name="Sharon I."/>
            <person name="Castelle C.J."/>
            <person name="Probst A.J."/>
            <person name="Thomas B.C."/>
            <person name="Singh A."/>
            <person name="Wilkins M.J."/>
            <person name="Karaoz U."/>
            <person name="Brodie E.L."/>
            <person name="Williams K.H."/>
            <person name="Hubbard S.S."/>
            <person name="Banfield J.F."/>
        </authorList>
    </citation>
    <scope>NUCLEOTIDE SEQUENCE [LARGE SCALE GENOMIC DNA]</scope>
</reference>
<dbReference type="EMBL" id="MGIN01000021">
    <property type="protein sequence ID" value="OGM89507.1"/>
    <property type="molecule type" value="Genomic_DNA"/>
</dbReference>
<evidence type="ECO:0000313" key="2">
    <source>
        <dbReference type="EMBL" id="OGM89507.1"/>
    </source>
</evidence>
<dbReference type="AlphaFoldDB" id="A0A1F8DLK5"/>
<proteinExistence type="predicted"/>
<dbReference type="Proteomes" id="UP000178303">
    <property type="component" value="Unassembled WGS sequence"/>
</dbReference>
<name>A0A1F8DLK5_9BACT</name>
<evidence type="ECO:0000256" key="1">
    <source>
        <dbReference type="SAM" id="Phobius"/>
    </source>
</evidence>